<evidence type="ECO:0000256" key="1">
    <source>
        <dbReference type="SAM" id="SignalP"/>
    </source>
</evidence>
<dbReference type="PROSITE" id="PS51257">
    <property type="entry name" value="PROKAR_LIPOPROTEIN"/>
    <property type="match status" value="1"/>
</dbReference>
<organism evidence="2 3">
    <name type="scientific">Roseovarius aestuarii</name>
    <dbReference type="NCBI Taxonomy" id="475083"/>
    <lineage>
        <taxon>Bacteria</taxon>
        <taxon>Pseudomonadati</taxon>
        <taxon>Pseudomonadota</taxon>
        <taxon>Alphaproteobacteria</taxon>
        <taxon>Rhodobacterales</taxon>
        <taxon>Roseobacteraceae</taxon>
        <taxon>Roseovarius</taxon>
    </lineage>
</organism>
<evidence type="ECO:0000313" key="3">
    <source>
        <dbReference type="Proteomes" id="UP000193224"/>
    </source>
</evidence>
<protein>
    <recommendedName>
        <fullName evidence="4">Glycine zipper family protein</fullName>
    </recommendedName>
</protein>
<reference evidence="2 3" key="1">
    <citation type="submission" date="2017-03" db="EMBL/GenBank/DDBJ databases">
        <authorList>
            <person name="Afonso C.L."/>
            <person name="Miller P.J."/>
            <person name="Scott M.A."/>
            <person name="Spackman E."/>
            <person name="Goraichik I."/>
            <person name="Dimitrov K.M."/>
            <person name="Suarez D.L."/>
            <person name="Swayne D.E."/>
        </authorList>
    </citation>
    <scope>NUCLEOTIDE SEQUENCE [LARGE SCALE GENOMIC DNA]</scope>
    <source>
        <strain evidence="2 3">CECT 7745</strain>
    </source>
</reference>
<proteinExistence type="predicted"/>
<sequence length="121" mass="12728">MKRMVTGCLVLIMLSACSNSYNDPLLVDGTRNAGFDYDIVQCRNLAEGHTKDALKRPAITGAILGGAINAIGSGDDWAEDALIGVAAGGGVGALEGLDERDKTRRSILLRCMQGRGHRVIG</sequence>
<accession>A0A1X7BNM3</accession>
<keyword evidence="3" id="KW-1185">Reference proteome</keyword>
<feature type="chain" id="PRO_5012372029" description="Glycine zipper family protein" evidence="1">
    <location>
        <begin position="21"/>
        <end position="121"/>
    </location>
</feature>
<dbReference type="EMBL" id="FWXB01000003">
    <property type="protein sequence ID" value="SMC11213.1"/>
    <property type="molecule type" value="Genomic_DNA"/>
</dbReference>
<dbReference type="AlphaFoldDB" id="A0A1X7BNM3"/>
<evidence type="ECO:0008006" key="4">
    <source>
        <dbReference type="Google" id="ProtNLM"/>
    </source>
</evidence>
<dbReference type="Proteomes" id="UP000193224">
    <property type="component" value="Unassembled WGS sequence"/>
</dbReference>
<keyword evidence="1" id="KW-0732">Signal</keyword>
<dbReference type="RefSeq" id="WP_085799192.1">
    <property type="nucleotide sequence ID" value="NZ_FWXB01000003.1"/>
</dbReference>
<dbReference type="OrthoDB" id="7709115at2"/>
<feature type="signal peptide" evidence="1">
    <location>
        <begin position="1"/>
        <end position="20"/>
    </location>
</feature>
<evidence type="ECO:0000313" key="2">
    <source>
        <dbReference type="EMBL" id="SMC11213.1"/>
    </source>
</evidence>
<gene>
    <name evidence="2" type="ORF">ROA7745_01024</name>
</gene>
<name>A0A1X7BNM3_9RHOB</name>